<dbReference type="AlphaFoldDB" id="A0A6G3ZXS3"/>
<name>A0A6G3ZXS3_9BACL</name>
<sequence length="61" mass="6744">MKKRAARGKLLQLSFPLSRPCSTKPALHHRGNYGALEPIRYSDSSDHGASQNVAPFGKHAW</sequence>
<dbReference type="EMBL" id="JAAIKC010000003">
    <property type="protein sequence ID" value="NEW06848.1"/>
    <property type="molecule type" value="Genomic_DNA"/>
</dbReference>
<reference evidence="2" key="1">
    <citation type="submission" date="2020-02" db="EMBL/GenBank/DDBJ databases">
        <authorList>
            <person name="Shen X.-R."/>
            <person name="Zhang Y.-X."/>
        </authorList>
    </citation>
    <scope>NUCLEOTIDE SEQUENCE</scope>
    <source>
        <strain evidence="2">SYP-B3998</strain>
    </source>
</reference>
<organism evidence="2">
    <name type="scientific">Paenibacillus sp. SYP-B3998</name>
    <dbReference type="NCBI Taxonomy" id="2678564"/>
    <lineage>
        <taxon>Bacteria</taxon>
        <taxon>Bacillati</taxon>
        <taxon>Bacillota</taxon>
        <taxon>Bacilli</taxon>
        <taxon>Bacillales</taxon>
        <taxon>Paenibacillaceae</taxon>
        <taxon>Paenibacillus</taxon>
    </lineage>
</organism>
<protein>
    <submittedName>
        <fullName evidence="2">Uncharacterized protein</fullName>
    </submittedName>
</protein>
<evidence type="ECO:0000313" key="2">
    <source>
        <dbReference type="EMBL" id="NEW06848.1"/>
    </source>
</evidence>
<feature type="region of interest" description="Disordered" evidence="1">
    <location>
        <begin position="41"/>
        <end position="61"/>
    </location>
</feature>
<evidence type="ECO:0000256" key="1">
    <source>
        <dbReference type="SAM" id="MobiDB-lite"/>
    </source>
</evidence>
<dbReference type="RefSeq" id="WP_163946574.1">
    <property type="nucleotide sequence ID" value="NZ_JAAIKC010000003.1"/>
</dbReference>
<gene>
    <name evidence="2" type="ORF">GK047_12610</name>
</gene>
<proteinExistence type="predicted"/>
<comment type="caution">
    <text evidence="2">The sequence shown here is derived from an EMBL/GenBank/DDBJ whole genome shotgun (WGS) entry which is preliminary data.</text>
</comment>
<accession>A0A6G3ZXS3</accession>